<organism evidence="1 2">
    <name type="scientific">Papaver somniferum</name>
    <name type="common">Opium poppy</name>
    <dbReference type="NCBI Taxonomy" id="3469"/>
    <lineage>
        <taxon>Eukaryota</taxon>
        <taxon>Viridiplantae</taxon>
        <taxon>Streptophyta</taxon>
        <taxon>Embryophyta</taxon>
        <taxon>Tracheophyta</taxon>
        <taxon>Spermatophyta</taxon>
        <taxon>Magnoliopsida</taxon>
        <taxon>Ranunculales</taxon>
        <taxon>Papaveraceae</taxon>
        <taxon>Papaveroideae</taxon>
        <taxon>Papaver</taxon>
    </lineage>
</organism>
<dbReference type="AlphaFoldDB" id="A0A4Y7KAE5"/>
<name>A0A4Y7KAE5_PAPSO</name>
<evidence type="ECO:0000313" key="1">
    <source>
        <dbReference type="EMBL" id="RZC69776.1"/>
    </source>
</evidence>
<proteinExistence type="predicted"/>
<dbReference type="Proteomes" id="UP000316621">
    <property type="component" value="Chromosome 7"/>
</dbReference>
<evidence type="ECO:0000313" key="2">
    <source>
        <dbReference type="Proteomes" id="UP000316621"/>
    </source>
</evidence>
<accession>A0A4Y7KAE5</accession>
<keyword evidence="2" id="KW-1185">Reference proteome</keyword>
<dbReference type="EMBL" id="CM010721">
    <property type="protein sequence ID" value="RZC69776.1"/>
    <property type="molecule type" value="Genomic_DNA"/>
</dbReference>
<gene>
    <name evidence="1" type="ORF">C5167_032914</name>
</gene>
<dbReference type="Gramene" id="RZC69776">
    <property type="protein sequence ID" value="RZC69776"/>
    <property type="gene ID" value="C5167_032914"/>
</dbReference>
<sequence length="200" mass="23363">MIFLKFPFNFMDSIDCCFYKLSPKIADQHQSHRFVTNLEPFQMDIPVESKVVVLLPTEKPMAPQITCKLQKVGSSATHDTLKSLRSLDEEKTSFWLAFKLKIIPNAAINVSLDSEVTRTLMKNMRPRMLAVTKWSNWMEIKPKNELWLSSFHLIRSFLLRGAYSDMILDGLQPSRDSFHRKERARLQDAFILTIKRKQWA</sequence>
<reference evidence="1 2" key="1">
    <citation type="journal article" date="2018" name="Science">
        <title>The opium poppy genome and morphinan production.</title>
        <authorList>
            <person name="Guo L."/>
            <person name="Winzer T."/>
            <person name="Yang X."/>
            <person name="Li Y."/>
            <person name="Ning Z."/>
            <person name="He Z."/>
            <person name="Teodor R."/>
            <person name="Lu Y."/>
            <person name="Bowser T.A."/>
            <person name="Graham I.A."/>
            <person name="Ye K."/>
        </authorList>
    </citation>
    <scope>NUCLEOTIDE SEQUENCE [LARGE SCALE GENOMIC DNA]</scope>
    <source>
        <strain evidence="2">cv. HN1</strain>
        <tissue evidence="1">Leaves</tissue>
    </source>
</reference>
<protein>
    <submittedName>
        <fullName evidence="1">Uncharacterized protein</fullName>
    </submittedName>
</protein>